<keyword evidence="3" id="KW-1185">Reference proteome</keyword>
<feature type="non-terminal residue" evidence="2">
    <location>
        <position position="1"/>
    </location>
</feature>
<reference evidence="2 3" key="1">
    <citation type="journal article" date="2024" name="J Genomics">
        <title>Draft genome sequencing and assembly of Favolaschia claudopus CIRM-BRFM 2984 isolated from oak limbs.</title>
        <authorList>
            <person name="Navarro D."/>
            <person name="Drula E."/>
            <person name="Chaduli D."/>
            <person name="Cazenave R."/>
            <person name="Ahrendt S."/>
            <person name="Wang J."/>
            <person name="Lipzen A."/>
            <person name="Daum C."/>
            <person name="Barry K."/>
            <person name="Grigoriev I.V."/>
            <person name="Favel A."/>
            <person name="Rosso M.N."/>
            <person name="Martin F."/>
        </authorList>
    </citation>
    <scope>NUCLEOTIDE SEQUENCE [LARGE SCALE GENOMIC DNA]</scope>
    <source>
        <strain evidence="2 3">CIRM-BRFM 2984</strain>
    </source>
</reference>
<proteinExistence type="predicted"/>
<gene>
    <name evidence="2" type="ORF">R3P38DRAFT_2821144</name>
</gene>
<comment type="caution">
    <text evidence="2">The sequence shown here is derived from an EMBL/GenBank/DDBJ whole genome shotgun (WGS) entry which is preliminary data.</text>
</comment>
<accession>A0AAW0EEP7</accession>
<organism evidence="2 3">
    <name type="scientific">Favolaschia claudopus</name>
    <dbReference type="NCBI Taxonomy" id="2862362"/>
    <lineage>
        <taxon>Eukaryota</taxon>
        <taxon>Fungi</taxon>
        <taxon>Dikarya</taxon>
        <taxon>Basidiomycota</taxon>
        <taxon>Agaricomycotina</taxon>
        <taxon>Agaricomycetes</taxon>
        <taxon>Agaricomycetidae</taxon>
        <taxon>Agaricales</taxon>
        <taxon>Marasmiineae</taxon>
        <taxon>Mycenaceae</taxon>
        <taxon>Favolaschia</taxon>
    </lineage>
</organism>
<dbReference type="AlphaFoldDB" id="A0AAW0EEP7"/>
<feature type="signal peptide" evidence="1">
    <location>
        <begin position="1"/>
        <end position="21"/>
    </location>
</feature>
<evidence type="ECO:0000256" key="1">
    <source>
        <dbReference type="SAM" id="SignalP"/>
    </source>
</evidence>
<protein>
    <submittedName>
        <fullName evidence="2">Uncharacterized protein</fullName>
    </submittedName>
</protein>
<evidence type="ECO:0000313" key="2">
    <source>
        <dbReference type="EMBL" id="KAK7063911.1"/>
    </source>
</evidence>
<sequence>KFLSNKLLIFSMSSSAPSVAASPAAVPANPLAIEEPTPRLLTPLTFPTHSRRVFTSSSLRSWNSRFVLLLSLLLWKSSAINETFVCRRRTQIAWKRSSRYQSRVKSQCHRRLRSQVQSRAPSLQLLLRRPR</sequence>
<evidence type="ECO:0000313" key="3">
    <source>
        <dbReference type="Proteomes" id="UP001362999"/>
    </source>
</evidence>
<keyword evidence="1" id="KW-0732">Signal</keyword>
<feature type="chain" id="PRO_5043362295" evidence="1">
    <location>
        <begin position="22"/>
        <end position="131"/>
    </location>
</feature>
<dbReference type="Proteomes" id="UP001362999">
    <property type="component" value="Unassembled WGS sequence"/>
</dbReference>
<dbReference type="EMBL" id="JAWWNJ010000001">
    <property type="protein sequence ID" value="KAK7063911.1"/>
    <property type="molecule type" value="Genomic_DNA"/>
</dbReference>
<name>A0AAW0EEP7_9AGAR</name>